<accession>A0A816Q799</accession>
<sequence>MISFLAQILKTIKQNPKTPPAFLPSIAKSSNQF</sequence>
<dbReference type="AlphaFoldDB" id="A0A816Q799"/>
<dbReference type="Proteomes" id="UP001295469">
    <property type="component" value="Chromosome C06"/>
</dbReference>
<organism evidence="1">
    <name type="scientific">Brassica napus</name>
    <name type="common">Rape</name>
    <dbReference type="NCBI Taxonomy" id="3708"/>
    <lineage>
        <taxon>Eukaryota</taxon>
        <taxon>Viridiplantae</taxon>
        <taxon>Streptophyta</taxon>
        <taxon>Embryophyta</taxon>
        <taxon>Tracheophyta</taxon>
        <taxon>Spermatophyta</taxon>
        <taxon>Magnoliopsida</taxon>
        <taxon>eudicotyledons</taxon>
        <taxon>Gunneridae</taxon>
        <taxon>Pentapetalae</taxon>
        <taxon>rosids</taxon>
        <taxon>malvids</taxon>
        <taxon>Brassicales</taxon>
        <taxon>Brassicaceae</taxon>
        <taxon>Brassiceae</taxon>
        <taxon>Brassica</taxon>
    </lineage>
</organism>
<dbReference type="EMBL" id="HG994370">
    <property type="protein sequence ID" value="CAF2056352.1"/>
    <property type="molecule type" value="Genomic_DNA"/>
</dbReference>
<protein>
    <submittedName>
        <fullName evidence="1">(rape) hypothetical protein</fullName>
    </submittedName>
</protein>
<gene>
    <name evidence="1" type="ORF">DARMORV10_C06P11310.1</name>
</gene>
<proteinExistence type="predicted"/>
<evidence type="ECO:0000313" key="1">
    <source>
        <dbReference type="EMBL" id="CAF2056352.1"/>
    </source>
</evidence>
<name>A0A816Q799_BRANA</name>
<reference evidence="1" key="1">
    <citation type="submission" date="2021-01" db="EMBL/GenBank/DDBJ databases">
        <authorList>
            <consortium name="Genoscope - CEA"/>
            <person name="William W."/>
        </authorList>
    </citation>
    <scope>NUCLEOTIDE SEQUENCE</scope>
</reference>